<protein>
    <submittedName>
        <fullName evidence="2">Cytochrome P450</fullName>
    </submittedName>
</protein>
<keyword evidence="1" id="KW-1185">Reference proteome</keyword>
<name>A0A0M3HG13_ASCLU</name>
<sequence length="135" mass="15746">KEYHNDASRYVSFDARVFNPWLLLCQNDLTSWIDYIRQLERRISNKNTFDDDFASDYTQAADSREWSPSKIRERWCISISAEVNALRSRLMTLDSRDIDVGVDLITFNANNVLFGIVGRICFVYDHILRLGCKGL</sequence>
<evidence type="ECO:0000313" key="2">
    <source>
        <dbReference type="WBParaSite" id="ALUE_0000045801-mRNA-1"/>
    </source>
</evidence>
<organism evidence="1 2">
    <name type="scientific">Ascaris lumbricoides</name>
    <name type="common">Giant roundworm</name>
    <dbReference type="NCBI Taxonomy" id="6252"/>
    <lineage>
        <taxon>Eukaryota</taxon>
        <taxon>Metazoa</taxon>
        <taxon>Ecdysozoa</taxon>
        <taxon>Nematoda</taxon>
        <taxon>Chromadorea</taxon>
        <taxon>Rhabditida</taxon>
        <taxon>Spirurina</taxon>
        <taxon>Ascaridomorpha</taxon>
        <taxon>Ascaridoidea</taxon>
        <taxon>Ascarididae</taxon>
        <taxon>Ascaris</taxon>
    </lineage>
</organism>
<accession>A0A0M3HG13</accession>
<dbReference type="Proteomes" id="UP000036681">
    <property type="component" value="Unplaced"/>
</dbReference>
<dbReference type="AlphaFoldDB" id="A0A0M3HG13"/>
<proteinExistence type="predicted"/>
<evidence type="ECO:0000313" key="1">
    <source>
        <dbReference type="Proteomes" id="UP000036681"/>
    </source>
</evidence>
<reference evidence="2" key="1">
    <citation type="submission" date="2017-02" db="UniProtKB">
        <authorList>
            <consortium name="WormBaseParasite"/>
        </authorList>
    </citation>
    <scope>IDENTIFICATION</scope>
</reference>
<dbReference type="WBParaSite" id="ALUE_0000045801-mRNA-1">
    <property type="protein sequence ID" value="ALUE_0000045801-mRNA-1"/>
    <property type="gene ID" value="ALUE_0000045801"/>
</dbReference>